<comment type="caution">
    <text evidence="2">The sequence shown here is derived from an EMBL/GenBank/DDBJ whole genome shotgun (WGS) entry which is preliminary data.</text>
</comment>
<protein>
    <submittedName>
        <fullName evidence="2">Uncharacterized protein</fullName>
    </submittedName>
</protein>
<name>A0ABQ9G6C5_9NEOP</name>
<keyword evidence="3" id="KW-1185">Reference proteome</keyword>
<dbReference type="Proteomes" id="UP001159363">
    <property type="component" value="Chromosome 14"/>
</dbReference>
<gene>
    <name evidence="2" type="ORF">PR048_031819</name>
</gene>
<evidence type="ECO:0000256" key="1">
    <source>
        <dbReference type="SAM" id="MobiDB-lite"/>
    </source>
</evidence>
<proteinExistence type="predicted"/>
<evidence type="ECO:0000313" key="3">
    <source>
        <dbReference type="Proteomes" id="UP001159363"/>
    </source>
</evidence>
<dbReference type="EMBL" id="JARBHB010000015">
    <property type="protein sequence ID" value="KAJ8868010.1"/>
    <property type="molecule type" value="Genomic_DNA"/>
</dbReference>
<feature type="region of interest" description="Disordered" evidence="1">
    <location>
        <begin position="121"/>
        <end position="145"/>
    </location>
</feature>
<reference evidence="2 3" key="1">
    <citation type="submission" date="2023-02" db="EMBL/GenBank/DDBJ databases">
        <title>LHISI_Scaffold_Assembly.</title>
        <authorList>
            <person name="Stuart O.P."/>
            <person name="Cleave R."/>
            <person name="Magrath M.J.L."/>
            <person name="Mikheyev A.S."/>
        </authorList>
    </citation>
    <scope>NUCLEOTIDE SEQUENCE [LARGE SCALE GENOMIC DNA]</scope>
    <source>
        <strain evidence="2">Daus_M_001</strain>
        <tissue evidence="2">Leg muscle</tissue>
    </source>
</reference>
<accession>A0ABQ9G6C5</accession>
<sequence>MATCRDKPEPFALVHDESLLLDWDQALTPRFEKTPKQKGNTFRIQQLVVLLLYPRTTVLRYLSLISSCTPILQVLSFQPVPPKQLKKSKIKDIITDLLPYLSEENRGFYHNIIDTQLPTVSRRPTEAENSDADFHFDEDDVMEED</sequence>
<feature type="compositionally biased region" description="Acidic residues" evidence="1">
    <location>
        <begin position="128"/>
        <end position="145"/>
    </location>
</feature>
<evidence type="ECO:0000313" key="2">
    <source>
        <dbReference type="EMBL" id="KAJ8868010.1"/>
    </source>
</evidence>
<organism evidence="2 3">
    <name type="scientific">Dryococelus australis</name>
    <dbReference type="NCBI Taxonomy" id="614101"/>
    <lineage>
        <taxon>Eukaryota</taxon>
        <taxon>Metazoa</taxon>
        <taxon>Ecdysozoa</taxon>
        <taxon>Arthropoda</taxon>
        <taxon>Hexapoda</taxon>
        <taxon>Insecta</taxon>
        <taxon>Pterygota</taxon>
        <taxon>Neoptera</taxon>
        <taxon>Polyneoptera</taxon>
        <taxon>Phasmatodea</taxon>
        <taxon>Verophasmatodea</taxon>
        <taxon>Anareolatae</taxon>
        <taxon>Phasmatidae</taxon>
        <taxon>Eurycanthinae</taxon>
        <taxon>Dryococelus</taxon>
    </lineage>
</organism>